<dbReference type="InterPro" id="IPR029442">
    <property type="entry name" value="GyrI-like"/>
</dbReference>
<dbReference type="EMBL" id="RJKL01000001">
    <property type="protein sequence ID" value="ROP33269.1"/>
    <property type="molecule type" value="Genomic_DNA"/>
</dbReference>
<sequence length="168" mass="18721">MMGRMLAEPTIVERSEQMYVGRRESITMTEFARVADHLPAMFGWLGEQGVTPAGAPFFRYRLIDMSAELVVEAGIPVAGPVAVEEPVFVDVLPAGRYATVTHVGHPDELMGVTASLLDWAQRRGLEWDRTPTPEGEVWGARLEVLMTDPAEEPDMHKWQTVLLFKLAD</sequence>
<dbReference type="Pfam" id="PF06445">
    <property type="entry name" value="GyrI-like"/>
    <property type="match status" value="1"/>
</dbReference>
<dbReference type="Proteomes" id="UP000271683">
    <property type="component" value="Unassembled WGS sequence"/>
</dbReference>
<dbReference type="SMART" id="SM00871">
    <property type="entry name" value="AraC_E_bind"/>
    <property type="match status" value="1"/>
</dbReference>
<dbReference type="Gene3D" id="3.20.80.10">
    <property type="entry name" value="Regulatory factor, effector binding domain"/>
    <property type="match status" value="1"/>
</dbReference>
<accession>A0A3N1GSR6</accession>
<proteinExistence type="predicted"/>
<gene>
    <name evidence="2" type="ORF">EDD30_6239</name>
</gene>
<dbReference type="InterPro" id="IPR011256">
    <property type="entry name" value="Reg_factor_effector_dom_sf"/>
</dbReference>
<dbReference type="SUPFAM" id="SSF55136">
    <property type="entry name" value="Probable bacterial effector-binding domain"/>
    <property type="match status" value="1"/>
</dbReference>
<reference evidence="2 3" key="1">
    <citation type="submission" date="2018-11" db="EMBL/GenBank/DDBJ databases">
        <title>Sequencing the genomes of 1000 actinobacteria strains.</title>
        <authorList>
            <person name="Klenk H.-P."/>
        </authorList>
    </citation>
    <scope>NUCLEOTIDE SEQUENCE [LARGE SCALE GENOMIC DNA]</scope>
    <source>
        <strain evidence="2 3">DSM 43634</strain>
    </source>
</reference>
<organism evidence="2 3">
    <name type="scientific">Couchioplanes caeruleus</name>
    <dbReference type="NCBI Taxonomy" id="56438"/>
    <lineage>
        <taxon>Bacteria</taxon>
        <taxon>Bacillati</taxon>
        <taxon>Actinomycetota</taxon>
        <taxon>Actinomycetes</taxon>
        <taxon>Micromonosporales</taxon>
        <taxon>Micromonosporaceae</taxon>
        <taxon>Couchioplanes</taxon>
    </lineage>
</organism>
<dbReference type="AlphaFoldDB" id="A0A3N1GSR6"/>
<evidence type="ECO:0000313" key="3">
    <source>
        <dbReference type="Proteomes" id="UP000271683"/>
    </source>
</evidence>
<comment type="caution">
    <text evidence="2">The sequence shown here is derived from an EMBL/GenBank/DDBJ whole genome shotgun (WGS) entry which is preliminary data.</text>
</comment>
<name>A0A3N1GSR6_9ACTN</name>
<feature type="domain" description="AraC effector-binding" evidence="1">
    <location>
        <begin position="7"/>
        <end position="162"/>
    </location>
</feature>
<protein>
    <submittedName>
        <fullName evidence="2">Effector-binding domain-containing protein</fullName>
    </submittedName>
</protein>
<evidence type="ECO:0000259" key="1">
    <source>
        <dbReference type="SMART" id="SM00871"/>
    </source>
</evidence>
<evidence type="ECO:0000313" key="2">
    <source>
        <dbReference type="EMBL" id="ROP33269.1"/>
    </source>
</evidence>
<dbReference type="InterPro" id="IPR010499">
    <property type="entry name" value="AraC_E-bd"/>
</dbReference>